<dbReference type="SUPFAM" id="SSF52540">
    <property type="entry name" value="P-loop containing nucleoside triphosphate hydrolases"/>
    <property type="match status" value="1"/>
</dbReference>
<comment type="caution">
    <text evidence="2">The sequence shown here is derived from an EMBL/GenBank/DDBJ whole genome shotgun (WGS) entry which is preliminary data.</text>
</comment>
<dbReference type="InterPro" id="IPR003593">
    <property type="entry name" value="AAA+_ATPase"/>
</dbReference>
<dbReference type="Pfam" id="PF07728">
    <property type="entry name" value="AAA_5"/>
    <property type="match status" value="1"/>
</dbReference>
<dbReference type="InterPro" id="IPR050764">
    <property type="entry name" value="CbbQ/NirQ/NorQ/GpvN"/>
</dbReference>
<dbReference type="Gene3D" id="3.40.50.300">
    <property type="entry name" value="P-loop containing nucleotide triphosphate hydrolases"/>
    <property type="match status" value="1"/>
</dbReference>
<dbReference type="PANTHER" id="PTHR42759">
    <property type="entry name" value="MOXR FAMILY PROTEIN"/>
    <property type="match status" value="1"/>
</dbReference>
<organism evidence="2 3">
    <name type="scientific">Allokutzneria multivorans</name>
    <dbReference type="NCBI Taxonomy" id="1142134"/>
    <lineage>
        <taxon>Bacteria</taxon>
        <taxon>Bacillati</taxon>
        <taxon>Actinomycetota</taxon>
        <taxon>Actinomycetes</taxon>
        <taxon>Pseudonocardiales</taxon>
        <taxon>Pseudonocardiaceae</taxon>
        <taxon>Allokutzneria</taxon>
    </lineage>
</organism>
<evidence type="ECO:0000259" key="1">
    <source>
        <dbReference type="SMART" id="SM00382"/>
    </source>
</evidence>
<dbReference type="InterPro" id="IPR011704">
    <property type="entry name" value="ATPase_dyneun-rel_AAA"/>
</dbReference>
<feature type="domain" description="AAA+ ATPase" evidence="1">
    <location>
        <begin position="213"/>
        <end position="358"/>
    </location>
</feature>
<dbReference type="InterPro" id="IPR027417">
    <property type="entry name" value="P-loop_NTPase"/>
</dbReference>
<proteinExistence type="predicted"/>
<evidence type="ECO:0000313" key="2">
    <source>
        <dbReference type="EMBL" id="GAA4030370.1"/>
    </source>
</evidence>
<accession>A0ABP7TSA6</accession>
<dbReference type="CDD" id="cd00009">
    <property type="entry name" value="AAA"/>
    <property type="match status" value="1"/>
</dbReference>
<gene>
    <name evidence="2" type="ORF">GCM10022247_64320</name>
</gene>
<name>A0ABP7TSA6_9PSEU</name>
<dbReference type="PANTHER" id="PTHR42759:SF1">
    <property type="entry name" value="MAGNESIUM-CHELATASE SUBUNIT CHLD"/>
    <property type="match status" value="1"/>
</dbReference>
<reference evidence="3" key="1">
    <citation type="journal article" date="2019" name="Int. J. Syst. Evol. Microbiol.">
        <title>The Global Catalogue of Microorganisms (GCM) 10K type strain sequencing project: providing services to taxonomists for standard genome sequencing and annotation.</title>
        <authorList>
            <consortium name="The Broad Institute Genomics Platform"/>
            <consortium name="The Broad Institute Genome Sequencing Center for Infectious Disease"/>
            <person name="Wu L."/>
            <person name="Ma J."/>
        </authorList>
    </citation>
    <scope>NUCLEOTIDE SEQUENCE [LARGE SCALE GENOMIC DNA]</scope>
    <source>
        <strain evidence="3">JCM 17342</strain>
    </source>
</reference>
<dbReference type="EMBL" id="BAABAL010000019">
    <property type="protein sequence ID" value="GAA4030370.1"/>
    <property type="molecule type" value="Genomic_DNA"/>
</dbReference>
<dbReference type="RefSeq" id="WP_344883251.1">
    <property type="nucleotide sequence ID" value="NZ_BAABAL010000019.1"/>
</dbReference>
<dbReference type="Proteomes" id="UP001501747">
    <property type="component" value="Unassembled WGS sequence"/>
</dbReference>
<evidence type="ECO:0000313" key="3">
    <source>
        <dbReference type="Proteomes" id="UP001501747"/>
    </source>
</evidence>
<sequence>MRSSTRAEVLQLAETVVRNLCAHSNLLWRVECDMRARLPAIIQWEASALVPDMARHAVGEAAPDPVELQRVVEEKVRAGLAEVIRAEAGLIIPGLAAEAVAAATPDVSELRDELTRHTEKSAAATVRGETLKTIPEVVATSAAEALKTIGEALREEQAKAIGTIREVVEREVDQLLEEFTPNVVRVVLPEGGVIDLGTDSHAVLPDLLTALHARCHVLLVGPAGTGKSMLAKQAAQALGLDFQALSLGPTTPMSKVFGYFDAHGTYHDTPFRRAFEHGGVMLLDEIDNGHPGLLAELNQALALGTCAFADGMVVAHADFRLVATGNTYGTGADRNYVGRQTLDAATLDRFVVVDVPIDEKLEERLALRHAPSHRDAVRELLQLVRGLRAKAAEKQLPVMFSPRTTIDGAKLIEAGATTEQVMRWRVIRGLSPAHRGALELD</sequence>
<dbReference type="SMART" id="SM00382">
    <property type="entry name" value="AAA"/>
    <property type="match status" value="1"/>
</dbReference>
<keyword evidence="3" id="KW-1185">Reference proteome</keyword>
<protein>
    <recommendedName>
        <fullName evidence="1">AAA+ ATPase domain-containing protein</fullName>
    </recommendedName>
</protein>